<name>A0A0U1L172_9FIRM</name>
<sequence length="348" mass="38223">MKKCVILVGFGLLLLLVAVYSKTMEVSQNTQNLDIQTITVTDQLGRQVRVPRDIQRISAMNTHIGAYIVYALGQQDKLVGNVFLGSRLNQAMDSKEKNKMSGNGMERNHTANIETLLALKPQVIFCEVALDGSALRQFEDAGLTVVAIKGETIEESFAAVRLMAKVLDCDDKGEEYINACVKLLGMVENRVGDVPADKRPNILYLEGGANLTVASGDMLQTHMLKAAGAENVAADLKARWPMVSPERIIQWNPDVIILGPAAGASGTSAIFDNTKFSTLKAVEQRQVYAFPSNIGWWDFPAPHCVLGIVWIAKTIYPDKFADIDMTALADDFYRRFMGQSFTEMGGKL</sequence>
<dbReference type="EMBL" id="CTRP01000012">
    <property type="protein sequence ID" value="CQR73426.1"/>
    <property type="molecule type" value="Genomic_DNA"/>
</dbReference>
<evidence type="ECO:0000256" key="1">
    <source>
        <dbReference type="ARBA" id="ARBA00008814"/>
    </source>
</evidence>
<dbReference type="PANTHER" id="PTHR30535:SF34">
    <property type="entry name" value="MOLYBDATE-BINDING PROTEIN MOLA"/>
    <property type="match status" value="1"/>
</dbReference>
<comment type="similarity">
    <text evidence="1">Belongs to the bacterial solute-binding protein 8 family.</text>
</comment>
<evidence type="ECO:0000313" key="4">
    <source>
        <dbReference type="Proteomes" id="UP000049855"/>
    </source>
</evidence>
<feature type="domain" description="Fe/B12 periplasmic-binding" evidence="2">
    <location>
        <begin position="57"/>
        <end position="319"/>
    </location>
</feature>
<dbReference type="PROSITE" id="PS50983">
    <property type="entry name" value="FE_B12_PBP"/>
    <property type="match status" value="1"/>
</dbReference>
<evidence type="ECO:0000313" key="3">
    <source>
        <dbReference type="EMBL" id="CQR73426.1"/>
    </source>
</evidence>
<gene>
    <name evidence="3" type="ORF">SpAn4DRAFT_2658</name>
</gene>
<evidence type="ECO:0000259" key="2">
    <source>
        <dbReference type="PROSITE" id="PS50983"/>
    </source>
</evidence>
<dbReference type="Pfam" id="PF01497">
    <property type="entry name" value="Peripla_BP_2"/>
    <property type="match status" value="1"/>
</dbReference>
<keyword evidence="4" id="KW-1185">Reference proteome</keyword>
<dbReference type="PANTHER" id="PTHR30535">
    <property type="entry name" value="VITAMIN B12-BINDING PROTEIN"/>
    <property type="match status" value="1"/>
</dbReference>
<dbReference type="GO" id="GO:0071281">
    <property type="term" value="P:cellular response to iron ion"/>
    <property type="evidence" value="ECO:0007669"/>
    <property type="project" value="TreeGrafter"/>
</dbReference>
<dbReference type="AlphaFoldDB" id="A0A0U1L172"/>
<dbReference type="RefSeq" id="WP_021168201.1">
    <property type="nucleotide sequence ID" value="NZ_CTRP01000012.1"/>
</dbReference>
<proteinExistence type="inferred from homology"/>
<dbReference type="SUPFAM" id="SSF53807">
    <property type="entry name" value="Helical backbone' metal receptor"/>
    <property type="match status" value="1"/>
</dbReference>
<organism evidence="3 4">
    <name type="scientific">Sporomusa ovata</name>
    <dbReference type="NCBI Taxonomy" id="2378"/>
    <lineage>
        <taxon>Bacteria</taxon>
        <taxon>Bacillati</taxon>
        <taxon>Bacillota</taxon>
        <taxon>Negativicutes</taxon>
        <taxon>Selenomonadales</taxon>
        <taxon>Sporomusaceae</taxon>
        <taxon>Sporomusa</taxon>
    </lineage>
</organism>
<accession>A0A0U1L172</accession>
<dbReference type="Gene3D" id="3.40.50.1980">
    <property type="entry name" value="Nitrogenase molybdenum iron protein domain"/>
    <property type="match status" value="2"/>
</dbReference>
<protein>
    <submittedName>
        <fullName evidence="3">Iron(III) ABC transporter, solute-binding protein</fullName>
    </submittedName>
</protein>
<dbReference type="InterPro" id="IPR002491">
    <property type="entry name" value="ABC_transptr_periplasmic_BD"/>
</dbReference>
<dbReference type="InterPro" id="IPR050902">
    <property type="entry name" value="ABC_Transporter_SBP"/>
</dbReference>
<reference evidence="4" key="1">
    <citation type="submission" date="2015-03" db="EMBL/GenBank/DDBJ databases">
        <authorList>
            <person name="Nijsse Bart"/>
        </authorList>
    </citation>
    <scope>NUCLEOTIDE SEQUENCE [LARGE SCALE GENOMIC DNA]</scope>
</reference>
<dbReference type="Proteomes" id="UP000049855">
    <property type="component" value="Unassembled WGS sequence"/>
</dbReference>